<protein>
    <recommendedName>
        <fullName evidence="1">DUF6950 domain-containing protein</fullName>
    </recommendedName>
</protein>
<dbReference type="OrthoDB" id="6586924at2"/>
<dbReference type="EMBL" id="SLWW01000027">
    <property type="protein sequence ID" value="TCO68505.1"/>
    <property type="molecule type" value="Genomic_DNA"/>
</dbReference>
<sequence length="134" mass="14174">MRAPGWEGRLAAAVEAARARPFAWGEHDCATWAFGVRRELTGGPDLAAAWRGRYRTAPGAARVLRRLGWSSMAEAGRALLGPPRATVRQAGRGDLVLDGEGAAFGVCLGARAAFLAPEGLSFRPLGSCSLAWRT</sequence>
<dbReference type="RefSeq" id="WP_132546758.1">
    <property type="nucleotide sequence ID" value="NZ_SLWW01000027.1"/>
</dbReference>
<reference evidence="2 3" key="1">
    <citation type="submission" date="2019-03" db="EMBL/GenBank/DDBJ databases">
        <title>Genomic Encyclopedia of Type Strains, Phase IV (KMG-IV): sequencing the most valuable type-strain genomes for metagenomic binning, comparative biology and taxonomic classification.</title>
        <authorList>
            <person name="Goeker M."/>
        </authorList>
    </citation>
    <scope>NUCLEOTIDE SEQUENCE [LARGE SCALE GENOMIC DNA]</scope>
    <source>
        <strain evidence="2 3">DSM 4868</strain>
    </source>
</reference>
<dbReference type="Proteomes" id="UP000295142">
    <property type="component" value="Unassembled WGS sequence"/>
</dbReference>
<gene>
    <name evidence="2" type="ORF">EV655_12712</name>
</gene>
<dbReference type="Pfam" id="PF22262">
    <property type="entry name" value="DUF6950"/>
    <property type="match status" value="1"/>
</dbReference>
<keyword evidence="3" id="KW-1185">Reference proteome</keyword>
<evidence type="ECO:0000313" key="2">
    <source>
        <dbReference type="EMBL" id="TCO68505.1"/>
    </source>
</evidence>
<comment type="caution">
    <text evidence="2">The sequence shown here is derived from an EMBL/GenBank/DDBJ whole genome shotgun (WGS) entry which is preliminary data.</text>
</comment>
<evidence type="ECO:0000259" key="1">
    <source>
        <dbReference type="Pfam" id="PF22262"/>
    </source>
</evidence>
<organism evidence="2 3">
    <name type="scientific">Rhodovulum euryhalinum</name>
    <dbReference type="NCBI Taxonomy" id="35805"/>
    <lineage>
        <taxon>Bacteria</taxon>
        <taxon>Pseudomonadati</taxon>
        <taxon>Pseudomonadota</taxon>
        <taxon>Alphaproteobacteria</taxon>
        <taxon>Rhodobacterales</taxon>
        <taxon>Paracoccaceae</taxon>
        <taxon>Rhodovulum</taxon>
    </lineage>
</organism>
<dbReference type="InterPro" id="IPR053802">
    <property type="entry name" value="DUF6950"/>
</dbReference>
<name>A0A4R2KPI3_9RHOB</name>
<accession>A0A4R2KPI3</accession>
<feature type="domain" description="DUF6950" evidence="1">
    <location>
        <begin position="1"/>
        <end position="133"/>
    </location>
</feature>
<proteinExistence type="predicted"/>
<evidence type="ECO:0000313" key="3">
    <source>
        <dbReference type="Proteomes" id="UP000295142"/>
    </source>
</evidence>
<dbReference type="AlphaFoldDB" id="A0A4R2KPI3"/>